<evidence type="ECO:0000259" key="9">
    <source>
        <dbReference type="PROSITE" id="PS50011"/>
    </source>
</evidence>
<keyword evidence="11" id="KW-1185">Reference proteome</keyword>
<feature type="compositionally biased region" description="Polar residues" evidence="8">
    <location>
        <begin position="135"/>
        <end position="155"/>
    </location>
</feature>
<dbReference type="PANTHER" id="PTHR45832">
    <property type="entry name" value="SERINE/THREONINE-PROTEIN KINASE SAMKA-RELATED-RELATED"/>
    <property type="match status" value="1"/>
</dbReference>
<evidence type="ECO:0000313" key="11">
    <source>
        <dbReference type="Proteomes" id="UP000324585"/>
    </source>
</evidence>
<dbReference type="PANTHER" id="PTHR45832:SF18">
    <property type="entry name" value="SERINE_THREONINE-PROTEIN KINASE DST1"/>
    <property type="match status" value="1"/>
</dbReference>
<feature type="region of interest" description="Disordered" evidence="8">
    <location>
        <begin position="27"/>
        <end position="73"/>
    </location>
</feature>
<dbReference type="InterPro" id="IPR011009">
    <property type="entry name" value="Kinase-like_dom_sf"/>
</dbReference>
<comment type="caution">
    <text evidence="10">The sequence shown here is derived from an EMBL/GenBank/DDBJ whole genome shotgun (WGS) entry which is preliminary data.</text>
</comment>
<dbReference type="SMART" id="SM00220">
    <property type="entry name" value="S_TKc"/>
    <property type="match status" value="1"/>
</dbReference>
<reference evidence="11" key="1">
    <citation type="journal article" date="2019" name="Nat. Commun.">
        <title>Expansion of phycobilisome linker gene families in mesophilic red algae.</title>
        <authorList>
            <person name="Lee J."/>
            <person name="Kim D."/>
            <person name="Bhattacharya D."/>
            <person name="Yoon H.S."/>
        </authorList>
    </citation>
    <scope>NUCLEOTIDE SEQUENCE [LARGE SCALE GENOMIC DNA]</scope>
    <source>
        <strain evidence="11">CCMP 1328</strain>
    </source>
</reference>
<keyword evidence="4 7" id="KW-0547">Nucleotide-binding</keyword>
<evidence type="ECO:0000256" key="7">
    <source>
        <dbReference type="PROSITE-ProRule" id="PRU10141"/>
    </source>
</evidence>
<keyword evidence="10" id="KW-0418">Kinase</keyword>
<dbReference type="AlphaFoldDB" id="A0A5J4YTY2"/>
<dbReference type="GO" id="GO:0046872">
    <property type="term" value="F:metal ion binding"/>
    <property type="evidence" value="ECO:0007669"/>
    <property type="project" value="UniProtKB-KW"/>
</dbReference>
<dbReference type="InterPro" id="IPR017441">
    <property type="entry name" value="Protein_kinase_ATP_BS"/>
</dbReference>
<feature type="binding site" evidence="7">
    <location>
        <position position="340"/>
    </location>
    <ligand>
        <name>ATP</name>
        <dbReference type="ChEBI" id="CHEBI:30616"/>
    </ligand>
</feature>
<dbReference type="InterPro" id="IPR036936">
    <property type="entry name" value="CRIB_dom_sf"/>
</dbReference>
<keyword evidence="5 7" id="KW-0067">ATP-binding</keyword>
<proteinExistence type="predicted"/>
<keyword evidence="2" id="KW-0808">Transferase</keyword>
<dbReference type="OMA" id="RLPNKFS"/>
<comment type="cofactor">
    <cofactor evidence="1">
        <name>Mg(2+)</name>
        <dbReference type="ChEBI" id="CHEBI:18420"/>
    </cofactor>
</comment>
<evidence type="ECO:0000256" key="3">
    <source>
        <dbReference type="ARBA" id="ARBA00022723"/>
    </source>
</evidence>
<organism evidence="10 11">
    <name type="scientific">Porphyridium purpureum</name>
    <name type="common">Red alga</name>
    <name type="synonym">Porphyridium cruentum</name>
    <dbReference type="NCBI Taxonomy" id="35688"/>
    <lineage>
        <taxon>Eukaryota</taxon>
        <taxon>Rhodophyta</taxon>
        <taxon>Bangiophyceae</taxon>
        <taxon>Porphyridiales</taxon>
        <taxon>Porphyridiaceae</taxon>
        <taxon>Porphyridium</taxon>
    </lineage>
</organism>
<keyword evidence="6" id="KW-0460">Magnesium</keyword>
<dbReference type="InterPro" id="IPR000095">
    <property type="entry name" value="CRIB_dom"/>
</dbReference>
<dbReference type="PROSITE" id="PS00107">
    <property type="entry name" value="PROTEIN_KINASE_ATP"/>
    <property type="match status" value="1"/>
</dbReference>
<dbReference type="SUPFAM" id="SSF56112">
    <property type="entry name" value="Protein kinase-like (PK-like)"/>
    <property type="match status" value="1"/>
</dbReference>
<dbReference type="InterPro" id="IPR000719">
    <property type="entry name" value="Prot_kinase_dom"/>
</dbReference>
<feature type="region of interest" description="Disordered" evidence="8">
    <location>
        <begin position="89"/>
        <end position="170"/>
    </location>
</feature>
<protein>
    <submittedName>
        <fullName evidence="10">Serine/threonine-protein kinase pakC</fullName>
    </submittedName>
</protein>
<evidence type="ECO:0000256" key="1">
    <source>
        <dbReference type="ARBA" id="ARBA00001946"/>
    </source>
</evidence>
<gene>
    <name evidence="10" type="ORF">FVE85_2936</name>
</gene>
<dbReference type="GO" id="GO:0004672">
    <property type="term" value="F:protein kinase activity"/>
    <property type="evidence" value="ECO:0007669"/>
    <property type="project" value="InterPro"/>
</dbReference>
<feature type="compositionally biased region" description="Polar residues" evidence="8">
    <location>
        <begin position="48"/>
        <end position="73"/>
    </location>
</feature>
<feature type="domain" description="Protein kinase" evidence="9">
    <location>
        <begin position="309"/>
        <end position="568"/>
    </location>
</feature>
<evidence type="ECO:0000313" key="10">
    <source>
        <dbReference type="EMBL" id="KAA8494695.1"/>
    </source>
</evidence>
<name>A0A5J4YTY2_PORPP</name>
<evidence type="ECO:0000256" key="2">
    <source>
        <dbReference type="ARBA" id="ARBA00022679"/>
    </source>
</evidence>
<evidence type="ECO:0000256" key="6">
    <source>
        <dbReference type="ARBA" id="ARBA00022842"/>
    </source>
</evidence>
<dbReference type="PROSITE" id="PS50011">
    <property type="entry name" value="PROTEIN_KINASE_DOM"/>
    <property type="match status" value="1"/>
</dbReference>
<dbReference type="OrthoDB" id="2914378at2759"/>
<evidence type="ECO:0000256" key="8">
    <source>
        <dbReference type="SAM" id="MobiDB-lite"/>
    </source>
</evidence>
<dbReference type="GO" id="GO:0005524">
    <property type="term" value="F:ATP binding"/>
    <property type="evidence" value="ECO:0007669"/>
    <property type="project" value="UniProtKB-UniRule"/>
</dbReference>
<evidence type="ECO:0000256" key="5">
    <source>
        <dbReference type="ARBA" id="ARBA00022840"/>
    </source>
</evidence>
<feature type="compositionally biased region" description="Low complexity" evidence="8">
    <location>
        <begin position="116"/>
        <end position="127"/>
    </location>
</feature>
<dbReference type="InterPro" id="IPR051931">
    <property type="entry name" value="PAK3-like"/>
</dbReference>
<dbReference type="Pfam" id="PF00069">
    <property type="entry name" value="Pkinase"/>
    <property type="match status" value="1"/>
</dbReference>
<dbReference type="Proteomes" id="UP000324585">
    <property type="component" value="Unassembled WGS sequence"/>
</dbReference>
<dbReference type="Gene3D" id="1.10.510.10">
    <property type="entry name" value="Transferase(Phosphotransferase) domain 1"/>
    <property type="match status" value="1"/>
</dbReference>
<accession>A0A5J4YTY2</accession>
<dbReference type="Pfam" id="PF00786">
    <property type="entry name" value="PBD"/>
    <property type="match status" value="1"/>
</dbReference>
<sequence length="598" mass="66768">MQNAFRRILTPKKHAAAHEAARNEAMARAQHGASPVPNLYGSEELNECPSTSTELSVPQVCSPSQYKGATSSGYSPAFARSKAFHDSSAAAPSRVTGTGDDGCDAPQTIDSRPKKQSSARSAGSARQGADKENSACENSYENLYQEDSSMHSPSVLTKKISDKPPKTPVQGRRLEFGFARKDFNRNKVSEPKIGTPLELVHQVHVEQDVESNTGFMGLPPSMEAELITNGLNHLDLNEDPNAAMAALQFYNKSRAQSVYERSARAVALATDGDSASTEAGRTKYLESHFRFSVPPEQPIFRDEDPELHFQAIKGLGKGAGGIVILVTKNDDPTQTKLALKKVEPADESEERALEMEITVMSGTRHKNLIKCYETFRWEGAWWISMEYMSGGCLTDVLDFLRKTKQSMPEKLIAYVIRQTLKGLNYMHMQKRLHRDIKSDNILVCADQGTVKLADFGFVCELTEEKAKRTTCVGTPYWMAPELISNHEYDYKADVWSMGVLTIECADLVPPYFDEKPLRAMYLITKRPPPRMKDPSKWSFEMLDFVARCVALNPARRATTAELLAHPFLRQTADKNDMKKMLQDMFQLKAANKKKLLHN</sequence>
<keyword evidence="3" id="KW-0479">Metal-binding</keyword>
<dbReference type="EMBL" id="VRMN01000004">
    <property type="protein sequence ID" value="KAA8494695.1"/>
    <property type="molecule type" value="Genomic_DNA"/>
</dbReference>
<evidence type="ECO:0000256" key="4">
    <source>
        <dbReference type="ARBA" id="ARBA00022741"/>
    </source>
</evidence>
<dbReference type="Gene3D" id="3.90.810.10">
    <property type="entry name" value="CRIB domain"/>
    <property type="match status" value="1"/>
</dbReference>
<dbReference type="FunFam" id="1.10.510.10:FF:000768">
    <property type="entry name" value="Non-specific serine/threonine protein kinase"/>
    <property type="match status" value="1"/>
</dbReference>